<evidence type="ECO:0000259" key="12">
    <source>
        <dbReference type="Pfam" id="PF05826"/>
    </source>
</evidence>
<dbReference type="GO" id="GO:0016042">
    <property type="term" value="P:lipid catabolic process"/>
    <property type="evidence" value="ECO:0007669"/>
    <property type="project" value="UniProtKB-KW"/>
</dbReference>
<feature type="compositionally biased region" description="Basic residues" evidence="11">
    <location>
        <begin position="79"/>
        <end position="96"/>
    </location>
</feature>
<sequence>MTQSPPRPSSSVEGEKPISCSRCSLAPRRGFRTGREGSARRGERAAARKKRGEGLCPSPPRQRVFFAGRGAPGSSRARVSSRHARSGSRTERRRRQQSMSRALLLLTALAGLAATRAARRQHQDVPDFAVERRSADGERETRVHYGSLTAVESWDANDGVLLRQVSDGRALVQAVFRDGRLEECQLLRDPDSLEHFFETFAADFECARSNGTADECSDDQLRVITDAPEQELDEHVLELLHWRRQTRACRRLLRRKQLEDDGGGGRAEGSRRGRRRRDLFLYPGTNWCGSGSSARKLNELGHNSRADRCCREHDHCPFTIEAFQKKFHLFNYRLHTLSHCECDER</sequence>
<keyword evidence="14" id="KW-1185">Reference proteome</keyword>
<evidence type="ECO:0000256" key="10">
    <source>
        <dbReference type="ARBA" id="ARBA00023145"/>
    </source>
</evidence>
<evidence type="ECO:0000256" key="3">
    <source>
        <dbReference type="ARBA" id="ARBA00004613"/>
    </source>
</evidence>
<dbReference type="VEuPathDB" id="VectorBase:HLOH_044052"/>
<comment type="catalytic activity">
    <reaction evidence="1">
        <text>a 1,2-diacyl-sn-glycero-3-phosphocholine + H2O = a 1-acyl-sn-glycero-3-phosphocholine + a fatty acid + H(+)</text>
        <dbReference type="Rhea" id="RHEA:15801"/>
        <dbReference type="ChEBI" id="CHEBI:15377"/>
        <dbReference type="ChEBI" id="CHEBI:15378"/>
        <dbReference type="ChEBI" id="CHEBI:28868"/>
        <dbReference type="ChEBI" id="CHEBI:57643"/>
        <dbReference type="ChEBI" id="CHEBI:58168"/>
        <dbReference type="EC" id="3.1.1.4"/>
    </reaction>
</comment>
<evidence type="ECO:0000256" key="7">
    <source>
        <dbReference type="ARBA" id="ARBA00022837"/>
    </source>
</evidence>
<name>A0A9J6GPA6_HAELO</name>
<dbReference type="Proteomes" id="UP000821853">
    <property type="component" value="Unassembled WGS sequence"/>
</dbReference>
<evidence type="ECO:0000313" key="13">
    <source>
        <dbReference type="EMBL" id="KAH9376464.1"/>
    </source>
</evidence>
<evidence type="ECO:0000256" key="1">
    <source>
        <dbReference type="ARBA" id="ARBA00001604"/>
    </source>
</evidence>
<dbReference type="OrthoDB" id="6075074at2759"/>
<evidence type="ECO:0000313" key="14">
    <source>
        <dbReference type="Proteomes" id="UP000821853"/>
    </source>
</evidence>
<evidence type="ECO:0000256" key="6">
    <source>
        <dbReference type="ARBA" id="ARBA00022801"/>
    </source>
</evidence>
<keyword evidence="6" id="KW-0378">Hydrolase</keyword>
<evidence type="ECO:0000256" key="2">
    <source>
        <dbReference type="ARBA" id="ARBA00001913"/>
    </source>
</evidence>
<dbReference type="InterPro" id="IPR033113">
    <property type="entry name" value="PLA2_histidine"/>
</dbReference>
<dbReference type="EMBL" id="JABSTR010000008">
    <property type="protein sequence ID" value="KAH9376464.1"/>
    <property type="molecule type" value="Genomic_DNA"/>
</dbReference>
<keyword evidence="5" id="KW-0964">Secreted</keyword>
<comment type="cofactor">
    <cofactor evidence="2">
        <name>Ca(2+)</name>
        <dbReference type="ChEBI" id="CHEBI:29108"/>
    </cofactor>
</comment>
<comment type="subcellular location">
    <subcellularLocation>
        <location evidence="3">Secreted</location>
    </subcellularLocation>
</comment>
<dbReference type="SUPFAM" id="SSF48619">
    <property type="entry name" value="Phospholipase A2, PLA2"/>
    <property type="match status" value="1"/>
</dbReference>
<comment type="caution">
    <text evidence="13">The sequence shown here is derived from an EMBL/GenBank/DDBJ whole genome shotgun (WGS) entry which is preliminary data.</text>
</comment>
<dbReference type="PANTHER" id="PTHR12253">
    <property type="entry name" value="RH14732P"/>
    <property type="match status" value="1"/>
</dbReference>
<keyword evidence="10" id="KW-0865">Zymogen</keyword>
<dbReference type="PROSITE" id="PS00118">
    <property type="entry name" value="PA2_HIS"/>
    <property type="match status" value="1"/>
</dbReference>
<accession>A0A9J6GPA6</accession>
<comment type="similarity">
    <text evidence="4">Belongs to the phospholipase A2 family. Group III subfamily.</text>
</comment>
<organism evidence="13 14">
    <name type="scientific">Haemaphysalis longicornis</name>
    <name type="common">Bush tick</name>
    <dbReference type="NCBI Taxonomy" id="44386"/>
    <lineage>
        <taxon>Eukaryota</taxon>
        <taxon>Metazoa</taxon>
        <taxon>Ecdysozoa</taxon>
        <taxon>Arthropoda</taxon>
        <taxon>Chelicerata</taxon>
        <taxon>Arachnida</taxon>
        <taxon>Acari</taxon>
        <taxon>Parasitiformes</taxon>
        <taxon>Ixodida</taxon>
        <taxon>Ixodoidea</taxon>
        <taxon>Ixodidae</taxon>
        <taxon>Haemaphysalinae</taxon>
        <taxon>Haemaphysalis</taxon>
    </lineage>
</organism>
<keyword evidence="8" id="KW-0442">Lipid degradation</keyword>
<feature type="compositionally biased region" description="Basic and acidic residues" evidence="11">
    <location>
        <begin position="33"/>
        <end position="46"/>
    </location>
</feature>
<evidence type="ECO:0000256" key="4">
    <source>
        <dbReference type="ARBA" id="ARBA00009659"/>
    </source>
</evidence>
<evidence type="ECO:0000256" key="9">
    <source>
        <dbReference type="ARBA" id="ARBA00023098"/>
    </source>
</evidence>
<evidence type="ECO:0000256" key="5">
    <source>
        <dbReference type="ARBA" id="ARBA00022525"/>
    </source>
</evidence>
<reference evidence="13 14" key="1">
    <citation type="journal article" date="2020" name="Cell">
        <title>Large-Scale Comparative Analyses of Tick Genomes Elucidate Their Genetic Diversity and Vector Capacities.</title>
        <authorList>
            <consortium name="Tick Genome and Microbiome Consortium (TIGMIC)"/>
            <person name="Jia N."/>
            <person name="Wang J."/>
            <person name="Shi W."/>
            <person name="Du L."/>
            <person name="Sun Y."/>
            <person name="Zhan W."/>
            <person name="Jiang J.F."/>
            <person name="Wang Q."/>
            <person name="Zhang B."/>
            <person name="Ji P."/>
            <person name="Bell-Sakyi L."/>
            <person name="Cui X.M."/>
            <person name="Yuan T.T."/>
            <person name="Jiang B.G."/>
            <person name="Yang W.F."/>
            <person name="Lam T.T."/>
            <person name="Chang Q.C."/>
            <person name="Ding S.J."/>
            <person name="Wang X.J."/>
            <person name="Zhu J.G."/>
            <person name="Ruan X.D."/>
            <person name="Zhao L."/>
            <person name="Wei J.T."/>
            <person name="Ye R.Z."/>
            <person name="Que T.C."/>
            <person name="Du C.H."/>
            <person name="Zhou Y.H."/>
            <person name="Cheng J.X."/>
            <person name="Dai P.F."/>
            <person name="Guo W.B."/>
            <person name="Han X.H."/>
            <person name="Huang E.J."/>
            <person name="Li L.F."/>
            <person name="Wei W."/>
            <person name="Gao Y.C."/>
            <person name="Liu J.Z."/>
            <person name="Shao H.Z."/>
            <person name="Wang X."/>
            <person name="Wang C.C."/>
            <person name="Yang T.C."/>
            <person name="Huo Q.B."/>
            <person name="Li W."/>
            <person name="Chen H.Y."/>
            <person name="Chen S.E."/>
            <person name="Zhou L.G."/>
            <person name="Ni X.B."/>
            <person name="Tian J.H."/>
            <person name="Sheng Y."/>
            <person name="Liu T."/>
            <person name="Pan Y.S."/>
            <person name="Xia L.Y."/>
            <person name="Li J."/>
            <person name="Zhao F."/>
            <person name="Cao W.C."/>
        </authorList>
    </citation>
    <scope>NUCLEOTIDE SEQUENCE [LARGE SCALE GENOMIC DNA]</scope>
    <source>
        <strain evidence="13">HaeL-2018</strain>
    </source>
</reference>
<dbReference type="InterPro" id="IPR036444">
    <property type="entry name" value="PLipase_A2_dom_sf"/>
</dbReference>
<keyword evidence="7" id="KW-0106">Calcium</keyword>
<proteinExistence type="inferred from homology"/>
<dbReference type="GO" id="GO:0050482">
    <property type="term" value="P:arachidonate secretion"/>
    <property type="evidence" value="ECO:0007669"/>
    <property type="project" value="InterPro"/>
</dbReference>
<feature type="domain" description="Phospholipase A2-like central" evidence="12">
    <location>
        <begin position="282"/>
        <end position="345"/>
    </location>
</feature>
<feature type="region of interest" description="Disordered" evidence="11">
    <location>
        <begin position="1"/>
        <end position="97"/>
    </location>
</feature>
<evidence type="ECO:0000256" key="11">
    <source>
        <dbReference type="SAM" id="MobiDB-lite"/>
    </source>
</evidence>
<dbReference type="GO" id="GO:0005576">
    <property type="term" value="C:extracellular region"/>
    <property type="evidence" value="ECO:0007669"/>
    <property type="project" value="UniProtKB-SubCell"/>
</dbReference>
<dbReference type="Gene3D" id="1.20.90.10">
    <property type="entry name" value="Phospholipase A2 domain"/>
    <property type="match status" value="1"/>
</dbReference>
<gene>
    <name evidence="13" type="ORF">HPB48_006549</name>
</gene>
<dbReference type="Pfam" id="PF05826">
    <property type="entry name" value="Phospholip_A2_2"/>
    <property type="match status" value="1"/>
</dbReference>
<evidence type="ECO:0000256" key="8">
    <source>
        <dbReference type="ARBA" id="ARBA00022963"/>
    </source>
</evidence>
<keyword evidence="9" id="KW-0443">Lipid metabolism</keyword>
<dbReference type="InterPro" id="IPR016090">
    <property type="entry name" value="PLA2-like_dom"/>
</dbReference>
<dbReference type="AlphaFoldDB" id="A0A9J6GPA6"/>
<dbReference type="GO" id="GO:0004623">
    <property type="term" value="F:phospholipase A2 activity"/>
    <property type="evidence" value="ECO:0007669"/>
    <property type="project" value="UniProtKB-EC"/>
</dbReference>
<dbReference type="GO" id="GO:0006644">
    <property type="term" value="P:phospholipid metabolic process"/>
    <property type="evidence" value="ECO:0007669"/>
    <property type="project" value="InterPro"/>
</dbReference>
<protein>
    <recommendedName>
        <fullName evidence="12">Phospholipase A2-like central domain-containing protein</fullName>
    </recommendedName>
</protein>